<keyword evidence="1" id="KW-0812">Transmembrane</keyword>
<keyword evidence="3" id="KW-1185">Reference proteome</keyword>
<evidence type="ECO:0000256" key="1">
    <source>
        <dbReference type="SAM" id="Phobius"/>
    </source>
</evidence>
<name>A0ABV8GAL1_9ACTN</name>
<dbReference type="InterPro" id="IPR036465">
    <property type="entry name" value="vWFA_dom_sf"/>
</dbReference>
<protein>
    <recommendedName>
        <fullName evidence="4">VWA domain-containing protein</fullName>
    </recommendedName>
</protein>
<feature type="transmembrane region" description="Helical" evidence="1">
    <location>
        <begin position="46"/>
        <end position="71"/>
    </location>
</feature>
<dbReference type="SUPFAM" id="SSF53300">
    <property type="entry name" value="vWA-like"/>
    <property type="match status" value="1"/>
</dbReference>
<comment type="caution">
    <text evidence="2">The sequence shown here is derived from an EMBL/GenBank/DDBJ whole genome shotgun (WGS) entry which is preliminary data.</text>
</comment>
<reference evidence="3" key="1">
    <citation type="journal article" date="2019" name="Int. J. Syst. Evol. Microbiol.">
        <title>The Global Catalogue of Microorganisms (GCM) 10K type strain sequencing project: providing services to taxonomists for standard genome sequencing and annotation.</title>
        <authorList>
            <consortium name="The Broad Institute Genomics Platform"/>
            <consortium name="The Broad Institute Genome Sequencing Center for Infectious Disease"/>
            <person name="Wu L."/>
            <person name="Ma J."/>
        </authorList>
    </citation>
    <scope>NUCLEOTIDE SEQUENCE [LARGE SCALE GENOMIC DNA]</scope>
    <source>
        <strain evidence="3">TBRC 1276</strain>
    </source>
</reference>
<gene>
    <name evidence="2" type="ORF">ACFOY2_23070</name>
</gene>
<keyword evidence="1" id="KW-1133">Transmembrane helix</keyword>
<dbReference type="Gene3D" id="3.40.50.410">
    <property type="entry name" value="von Willebrand factor, type A domain"/>
    <property type="match status" value="1"/>
</dbReference>
<evidence type="ECO:0000313" key="3">
    <source>
        <dbReference type="Proteomes" id="UP001595851"/>
    </source>
</evidence>
<dbReference type="Proteomes" id="UP001595851">
    <property type="component" value="Unassembled WGS sequence"/>
</dbReference>
<dbReference type="RefSeq" id="WP_379530150.1">
    <property type="nucleotide sequence ID" value="NZ_JBHSBI010000011.1"/>
</dbReference>
<proteinExistence type="predicted"/>
<dbReference type="EMBL" id="JBHSBI010000011">
    <property type="protein sequence ID" value="MFC4010129.1"/>
    <property type="molecule type" value="Genomic_DNA"/>
</dbReference>
<organism evidence="2 3">
    <name type="scientific">Nonomuraea purpurea</name>
    <dbReference type="NCBI Taxonomy" id="1849276"/>
    <lineage>
        <taxon>Bacteria</taxon>
        <taxon>Bacillati</taxon>
        <taxon>Actinomycetota</taxon>
        <taxon>Actinomycetes</taxon>
        <taxon>Streptosporangiales</taxon>
        <taxon>Streptosporangiaceae</taxon>
        <taxon>Nonomuraea</taxon>
    </lineage>
</organism>
<keyword evidence="1" id="KW-0472">Membrane</keyword>
<evidence type="ECO:0000313" key="2">
    <source>
        <dbReference type="EMBL" id="MFC4010129.1"/>
    </source>
</evidence>
<sequence length="393" mass="41830">MTAPSNAPRDEPRTELKLEARASGWARIYQAARDLYVTVVNLPRSLTVSLVTLIVGSMVAGVAWFVVGVVLPQYAPTYKTQFLIDATTAPADIAKSLMTVMGSAGDRDALALRSFGGRCGAEDNTAQLVSFGTGNRREIEAAAGKVRAGGENTLLRGIVAAVEDFTTPFAQRAKQVNRVIVISNHGADACDTDTAFVEREIRERVASAGLSIQFRVVGYQVPRGRRGGLEGIAAASGAPAPLYASTRAQLDAALDWFANVEPVLDNATRTINTLNANVARIETALKAVRDGRQDVAARELNQAGTADVDTELDDLAGRAKTPAARDLHTRAADLRTHQKRLLDGALRVLDAARSGSPPTLAPLERATTDYNDKVRRMNDALTALRATAPASSS</sequence>
<accession>A0ABV8GAL1</accession>
<evidence type="ECO:0008006" key="4">
    <source>
        <dbReference type="Google" id="ProtNLM"/>
    </source>
</evidence>